<dbReference type="GO" id="GO:0043625">
    <property type="term" value="C:delta DNA polymerase complex"/>
    <property type="evidence" value="ECO:0007669"/>
    <property type="project" value="EnsemblFungi"/>
</dbReference>
<feature type="compositionally biased region" description="Low complexity" evidence="1">
    <location>
        <begin position="232"/>
        <end position="241"/>
    </location>
</feature>
<dbReference type="GO" id="GO:0000510">
    <property type="term" value="F:H3-H4 histone complex chaperone activity"/>
    <property type="evidence" value="ECO:0007669"/>
    <property type="project" value="EnsemblFungi"/>
</dbReference>
<dbReference type="AlphaFoldDB" id="H2AWH5"/>
<dbReference type="GeneID" id="13884531"/>
<dbReference type="FunCoup" id="H2AWH5">
    <property type="interactions" value="154"/>
</dbReference>
<organism evidence="2 3">
    <name type="scientific">Kazachstania africana (strain ATCC 22294 / BCRC 22015 / CBS 2517 / CECT 1963 / NBRC 1671 / NRRL Y-8276)</name>
    <name type="common">Yeast</name>
    <name type="synonym">Kluyveromyces africanus</name>
    <dbReference type="NCBI Taxonomy" id="1071382"/>
    <lineage>
        <taxon>Eukaryota</taxon>
        <taxon>Fungi</taxon>
        <taxon>Dikarya</taxon>
        <taxon>Ascomycota</taxon>
        <taxon>Saccharomycotina</taxon>
        <taxon>Saccharomycetes</taxon>
        <taxon>Saccharomycetales</taxon>
        <taxon>Saccharomycetaceae</taxon>
        <taxon>Kazachstania</taxon>
    </lineage>
</organism>
<sequence length="364" mass="41235">MDEEKVIEYINERLFTEVKPVLFTDLISYFNCGPSAAKRHLYTYYKKTTTAKFNCVLMVCYNDDTIKMLHDINDIGDQEAVTDCFIYALNPMEQFNPAMTSSYKYDQLIIRNPNKVVTSDTEMKRAKTLEEKTTGKPVKPSVRAKTVPEVKEEPKQEAKKPNKKEMGLRSTAILAKMRKEREEKEAARQAELRRRKLKAEERVNSDPKRKAQMEELNQLFVNDEDDDELLDSDTNNNNNNSVEAPPVKEAVEPTKQNELEDLLDTTVDDSLMDLPDSVPATSPETNGTLQEKPSEDSEPSVTTYVDKDGYTVTKLNNTPAQVKSSTPQKRGRPTASSRSSGPAPKKTAAKKKQGSIESFFKRSK</sequence>
<dbReference type="GO" id="GO:0043137">
    <property type="term" value="P:DNA replication, removal of RNA primer"/>
    <property type="evidence" value="ECO:0007669"/>
    <property type="project" value="EnsemblFungi"/>
</dbReference>
<dbReference type="GO" id="GO:0006278">
    <property type="term" value="P:RNA-templated DNA biosynthetic process"/>
    <property type="evidence" value="ECO:0007669"/>
    <property type="project" value="EnsemblFungi"/>
</dbReference>
<accession>H2AWH5</accession>
<feature type="compositionally biased region" description="Basic and acidic residues" evidence="1">
    <location>
        <begin position="146"/>
        <end position="167"/>
    </location>
</feature>
<dbReference type="Proteomes" id="UP000005220">
    <property type="component" value="Chromosome 6"/>
</dbReference>
<dbReference type="GO" id="GO:0042276">
    <property type="term" value="P:error-prone translesion synthesis"/>
    <property type="evidence" value="ECO:0007669"/>
    <property type="project" value="EnsemblFungi"/>
</dbReference>
<dbReference type="GO" id="GO:0003887">
    <property type="term" value="F:DNA-directed DNA polymerase activity"/>
    <property type="evidence" value="ECO:0007669"/>
    <property type="project" value="EnsemblFungi"/>
</dbReference>
<feature type="region of interest" description="Disordered" evidence="1">
    <location>
        <begin position="126"/>
        <end position="364"/>
    </location>
</feature>
<dbReference type="InParanoid" id="H2AWH5"/>
<proteinExistence type="predicted"/>
<feature type="compositionally biased region" description="Polar residues" evidence="1">
    <location>
        <begin position="313"/>
        <end position="340"/>
    </location>
</feature>
<feature type="compositionally biased region" description="Acidic residues" evidence="1">
    <location>
        <begin position="259"/>
        <end position="271"/>
    </location>
</feature>
<dbReference type="GO" id="GO:0016035">
    <property type="term" value="C:zeta DNA polymerase complex"/>
    <property type="evidence" value="ECO:0007669"/>
    <property type="project" value="EnsemblFungi"/>
</dbReference>
<evidence type="ECO:0000256" key="1">
    <source>
        <dbReference type="SAM" id="MobiDB-lite"/>
    </source>
</evidence>
<dbReference type="eggNOG" id="ENOG502QW2D">
    <property type="taxonomic scope" value="Eukaryota"/>
</dbReference>
<name>H2AWH5_KAZAF</name>
<dbReference type="STRING" id="1071382.H2AWH5"/>
<dbReference type="GO" id="GO:0006277">
    <property type="term" value="P:DNA amplification"/>
    <property type="evidence" value="ECO:0007669"/>
    <property type="project" value="EnsemblFungi"/>
</dbReference>
<dbReference type="OrthoDB" id="4036325at2759"/>
<evidence type="ECO:0000313" key="2">
    <source>
        <dbReference type="EMBL" id="CCF58725.1"/>
    </source>
</evidence>
<keyword evidence="3" id="KW-1185">Reference proteome</keyword>
<dbReference type="HOGENOM" id="CLU_794694_0_0_1"/>
<reference evidence="2 3" key="1">
    <citation type="journal article" date="2011" name="Proc. Natl. Acad. Sci. U.S.A.">
        <title>Evolutionary erosion of yeast sex chromosomes by mating-type switching accidents.</title>
        <authorList>
            <person name="Gordon J.L."/>
            <person name="Armisen D."/>
            <person name="Proux-Wera E."/>
            <person name="Oheigeartaigh S.S."/>
            <person name="Byrne K.P."/>
            <person name="Wolfe K.H."/>
        </authorList>
    </citation>
    <scope>NUCLEOTIDE SEQUENCE [LARGE SCALE GENOMIC DNA]</scope>
    <source>
        <strain evidence="3">ATCC 22294 / BCRC 22015 / CBS 2517 / CECT 1963 / NBRC 1671 / NRRL Y-8276</strain>
    </source>
</reference>
<protein>
    <recommendedName>
        <fullName evidence="4">DNA polymerase delta subunit 3</fullName>
    </recommendedName>
</protein>
<feature type="compositionally biased region" description="Basic and acidic residues" evidence="1">
    <location>
        <begin position="249"/>
        <end position="258"/>
    </location>
</feature>
<dbReference type="GO" id="GO:0000727">
    <property type="term" value="P:double-strand break repair via break-induced replication"/>
    <property type="evidence" value="ECO:0007669"/>
    <property type="project" value="EnsemblFungi"/>
</dbReference>
<dbReference type="KEGG" id="kaf:KAFR_0F01290"/>
<dbReference type="RefSeq" id="XP_003957860.1">
    <property type="nucleotide sequence ID" value="XM_003957811.1"/>
</dbReference>
<gene>
    <name evidence="2" type="primary">KAFR0F01290</name>
    <name evidence="2" type="ORF">KAFR_0F01290</name>
</gene>
<evidence type="ECO:0008006" key="4">
    <source>
        <dbReference type="Google" id="ProtNLM"/>
    </source>
</evidence>
<feature type="compositionally biased region" description="Basic and acidic residues" evidence="1">
    <location>
        <begin position="177"/>
        <end position="213"/>
    </location>
</feature>
<feature type="compositionally biased region" description="Acidic residues" evidence="1">
    <location>
        <begin position="222"/>
        <end position="231"/>
    </location>
</feature>
<dbReference type="EMBL" id="HE650826">
    <property type="protein sequence ID" value="CCF58725.1"/>
    <property type="molecule type" value="Genomic_DNA"/>
</dbReference>
<feature type="compositionally biased region" description="Polar residues" evidence="1">
    <location>
        <begin position="279"/>
        <end position="291"/>
    </location>
</feature>
<evidence type="ECO:0000313" key="3">
    <source>
        <dbReference type="Proteomes" id="UP000005220"/>
    </source>
</evidence>